<organism evidence="2 3">
    <name type="scientific">Macrophomina phaseolina (strain MS6)</name>
    <name type="common">Charcoal rot fungus</name>
    <dbReference type="NCBI Taxonomy" id="1126212"/>
    <lineage>
        <taxon>Eukaryota</taxon>
        <taxon>Fungi</taxon>
        <taxon>Dikarya</taxon>
        <taxon>Ascomycota</taxon>
        <taxon>Pezizomycotina</taxon>
        <taxon>Dothideomycetes</taxon>
        <taxon>Dothideomycetes incertae sedis</taxon>
        <taxon>Botryosphaeriales</taxon>
        <taxon>Botryosphaeriaceae</taxon>
        <taxon>Macrophomina</taxon>
    </lineage>
</organism>
<dbReference type="InterPro" id="IPR036514">
    <property type="entry name" value="SGNH_hydro_sf"/>
</dbReference>
<dbReference type="STRING" id="1126212.K2RQT3"/>
<dbReference type="OrthoDB" id="10071171at2759"/>
<dbReference type="SUPFAM" id="SSF52266">
    <property type="entry name" value="SGNH hydrolase"/>
    <property type="match status" value="1"/>
</dbReference>
<evidence type="ECO:0000313" key="2">
    <source>
        <dbReference type="EMBL" id="EKG17058.1"/>
    </source>
</evidence>
<dbReference type="Proteomes" id="UP000007129">
    <property type="component" value="Unassembled WGS sequence"/>
</dbReference>
<dbReference type="InterPro" id="IPR053140">
    <property type="entry name" value="GDSL_Rv0518-like"/>
</dbReference>
<dbReference type="HOGENOM" id="CLU_029872_0_1_1"/>
<dbReference type="eggNOG" id="ENOG502QVFK">
    <property type="taxonomic scope" value="Eukaryota"/>
</dbReference>
<feature type="chain" id="PRO_5003864191" evidence="1">
    <location>
        <begin position="24"/>
        <end position="481"/>
    </location>
</feature>
<gene>
    <name evidence="2" type="ORF">MPH_05748</name>
</gene>
<reference evidence="2 3" key="1">
    <citation type="journal article" date="2012" name="BMC Genomics">
        <title>Tools to kill: Genome of one of the most destructive plant pathogenic fungi Macrophomina phaseolina.</title>
        <authorList>
            <person name="Islam M.S."/>
            <person name="Haque M.S."/>
            <person name="Islam M.M."/>
            <person name="Emdad E.M."/>
            <person name="Halim A."/>
            <person name="Hossen Q.M.M."/>
            <person name="Hossain M.Z."/>
            <person name="Ahmed B."/>
            <person name="Rahim S."/>
            <person name="Rahman M.S."/>
            <person name="Alam M.M."/>
            <person name="Hou S."/>
            <person name="Wan X."/>
            <person name="Saito J.A."/>
            <person name="Alam M."/>
        </authorList>
    </citation>
    <scope>NUCLEOTIDE SEQUENCE [LARGE SCALE GENOMIC DNA]</scope>
    <source>
        <strain evidence="2 3">MS6</strain>
    </source>
</reference>
<dbReference type="AlphaFoldDB" id="K2RQT3"/>
<dbReference type="InParanoid" id="K2RQT3"/>
<keyword evidence="1" id="KW-0732">Signal</keyword>
<evidence type="ECO:0000256" key="1">
    <source>
        <dbReference type="SAM" id="SignalP"/>
    </source>
</evidence>
<comment type="caution">
    <text evidence="2">The sequence shown here is derived from an EMBL/GenBank/DDBJ whole genome shotgun (WGS) entry which is preliminary data.</text>
</comment>
<dbReference type="InterPro" id="IPR001087">
    <property type="entry name" value="GDSL"/>
</dbReference>
<proteinExistence type="predicted"/>
<protein>
    <submittedName>
        <fullName evidence="2">Lipase GDSL</fullName>
    </submittedName>
</protein>
<dbReference type="VEuPathDB" id="FungiDB:MPH_05748"/>
<dbReference type="PANTHER" id="PTHR43784:SF3">
    <property type="entry name" value="GDSL FAMILY LIPASE"/>
    <property type="match status" value="1"/>
</dbReference>
<dbReference type="PANTHER" id="PTHR43784">
    <property type="entry name" value="GDSL-LIKE LIPASE/ACYLHYDROLASE, PUTATIVE (AFU_ORTHOLOGUE AFUA_2G00820)-RELATED"/>
    <property type="match status" value="1"/>
</dbReference>
<accession>K2RQT3</accession>
<dbReference type="CDD" id="cd01830">
    <property type="entry name" value="XynE_like"/>
    <property type="match status" value="1"/>
</dbReference>
<name>K2RQT3_MACPH</name>
<sequence length="481" mass="50296">MLSPVISHLVLVLLTLLTHNVASTPSPYKAASPHDLSHRQFGSGNHTAGHWIAAWTSMPQLTEPANLPPAPFNTSSGLVFEDATIRQTIRVTATSSRIRLRISNAFGLTPLPITAVTIAKPVPHNSAASPNTTGAGSPVIDTTTLHTLTFNRGSSPNTTIPNGALALTDAIDLPITAGTDLTVTLYLSTGQTGGAITSHPGSRTTSWLAQGAHASAADLSTAPGATSVAHWYFISTLDAWVHDTPPGTSGTLALVGDSITDGRGSTTNGNDRWPDALLARLQQEQPSSSATDPFLSAIAIANQAAGGNRVLADGLGPNALGRFDRDVLAQPGVKWVAIFEGVNDIGTAGTDAGAQAAVGDALIAAYVQFALRAHAAGLPIFGATITPFSAPGFNVSAQPYSSAERERTRQRVNAWIRESRVFDAVVDFDAAVRDEEDGSILRIEYDSGDYLHLNPEGYKAMADAFPVEALKQFAGGVDEWA</sequence>
<dbReference type="Pfam" id="PF00657">
    <property type="entry name" value="Lipase_GDSL"/>
    <property type="match status" value="1"/>
</dbReference>
<evidence type="ECO:0000313" key="3">
    <source>
        <dbReference type="Proteomes" id="UP000007129"/>
    </source>
</evidence>
<dbReference type="EMBL" id="AHHD01000257">
    <property type="protein sequence ID" value="EKG17058.1"/>
    <property type="molecule type" value="Genomic_DNA"/>
</dbReference>
<dbReference type="GO" id="GO:0016788">
    <property type="term" value="F:hydrolase activity, acting on ester bonds"/>
    <property type="evidence" value="ECO:0007669"/>
    <property type="project" value="InterPro"/>
</dbReference>
<feature type="signal peptide" evidence="1">
    <location>
        <begin position="1"/>
        <end position="23"/>
    </location>
</feature>
<dbReference type="Gene3D" id="3.40.50.1110">
    <property type="entry name" value="SGNH hydrolase"/>
    <property type="match status" value="1"/>
</dbReference>